<feature type="transmembrane region" description="Helical" evidence="1">
    <location>
        <begin position="31"/>
        <end position="55"/>
    </location>
</feature>
<dbReference type="InterPro" id="IPR012902">
    <property type="entry name" value="N_methyl_site"/>
</dbReference>
<dbReference type="NCBIfam" id="TIGR02532">
    <property type="entry name" value="IV_pilin_GFxxxE"/>
    <property type="match status" value="1"/>
</dbReference>
<sequence>MGHASVSKQLIIVDTEFLPTKLSKSTAQNGFTLIELIIVIVILGVLAVTAVPRFFNFSSDAKKSVLFGIKSSLDTASSLTYLACQLDQNCNPSLPSDGTVSTRVCIDKPCQPGEFISTHYGYPNASNAGIVRTVDREGIFNNSGGTSLSFYLDETSNLNCRIRYIRAAGPGEKPTISVFSSDC</sequence>
<dbReference type="SUPFAM" id="SSF54523">
    <property type="entry name" value="Pili subunits"/>
    <property type="match status" value="1"/>
</dbReference>
<name>A0ABQ2WNR9_9ALTE</name>
<comment type="caution">
    <text evidence="2">The sequence shown here is derived from an EMBL/GenBank/DDBJ whole genome shotgun (WGS) entry which is preliminary data.</text>
</comment>
<gene>
    <name evidence="2" type="ORF">GCM10008111_22360</name>
</gene>
<dbReference type="InterPro" id="IPR045584">
    <property type="entry name" value="Pilin-like"/>
</dbReference>
<reference evidence="3" key="1">
    <citation type="journal article" date="2019" name="Int. J. Syst. Evol. Microbiol.">
        <title>The Global Catalogue of Microorganisms (GCM) 10K type strain sequencing project: providing services to taxonomists for standard genome sequencing and annotation.</title>
        <authorList>
            <consortium name="The Broad Institute Genomics Platform"/>
            <consortium name="The Broad Institute Genome Sequencing Center for Infectious Disease"/>
            <person name="Wu L."/>
            <person name="Ma J."/>
        </authorList>
    </citation>
    <scope>NUCLEOTIDE SEQUENCE [LARGE SCALE GENOMIC DNA]</scope>
    <source>
        <strain evidence="3">KCTC 23723</strain>
    </source>
</reference>
<keyword evidence="1" id="KW-0812">Transmembrane</keyword>
<accession>A0ABQ2WNR9</accession>
<dbReference type="Gene3D" id="3.30.700.10">
    <property type="entry name" value="Glycoprotein, Type 4 Pilin"/>
    <property type="match status" value="1"/>
</dbReference>
<dbReference type="Pfam" id="PF07963">
    <property type="entry name" value="N_methyl"/>
    <property type="match status" value="1"/>
</dbReference>
<evidence type="ECO:0000256" key="1">
    <source>
        <dbReference type="SAM" id="Phobius"/>
    </source>
</evidence>
<dbReference type="Proteomes" id="UP000634667">
    <property type="component" value="Unassembled WGS sequence"/>
</dbReference>
<keyword evidence="1" id="KW-1133">Transmembrane helix</keyword>
<organism evidence="2 3">
    <name type="scientific">Alishewanella tabrizica</name>
    <dbReference type="NCBI Taxonomy" id="671278"/>
    <lineage>
        <taxon>Bacteria</taxon>
        <taxon>Pseudomonadati</taxon>
        <taxon>Pseudomonadota</taxon>
        <taxon>Gammaproteobacteria</taxon>
        <taxon>Alteromonadales</taxon>
        <taxon>Alteromonadaceae</taxon>
        <taxon>Alishewanella</taxon>
    </lineage>
</organism>
<protein>
    <recommendedName>
        <fullName evidence="4">MSHA pilin protein MshA</fullName>
    </recommendedName>
</protein>
<evidence type="ECO:0000313" key="2">
    <source>
        <dbReference type="EMBL" id="GGW65945.1"/>
    </source>
</evidence>
<dbReference type="EMBL" id="BMYR01000009">
    <property type="protein sequence ID" value="GGW65945.1"/>
    <property type="molecule type" value="Genomic_DNA"/>
</dbReference>
<keyword evidence="1" id="KW-0472">Membrane</keyword>
<proteinExistence type="predicted"/>
<keyword evidence="3" id="KW-1185">Reference proteome</keyword>
<evidence type="ECO:0008006" key="4">
    <source>
        <dbReference type="Google" id="ProtNLM"/>
    </source>
</evidence>
<evidence type="ECO:0000313" key="3">
    <source>
        <dbReference type="Proteomes" id="UP000634667"/>
    </source>
</evidence>